<protein>
    <submittedName>
        <fullName evidence="1">Uncharacterized protein</fullName>
    </submittedName>
</protein>
<proteinExistence type="predicted"/>
<organism evidence="1 2">
    <name type="scientific">Streptomyces murinus</name>
    <dbReference type="NCBI Taxonomy" id="33900"/>
    <lineage>
        <taxon>Bacteria</taxon>
        <taxon>Bacillati</taxon>
        <taxon>Actinomycetota</taxon>
        <taxon>Actinomycetes</taxon>
        <taxon>Kitasatosporales</taxon>
        <taxon>Streptomycetaceae</taxon>
        <taxon>Streptomyces</taxon>
    </lineage>
</organism>
<comment type="caution">
    <text evidence="1">The sequence shown here is derived from an EMBL/GenBank/DDBJ whole genome shotgun (WGS) entry which is preliminary data.</text>
</comment>
<keyword evidence="2" id="KW-1185">Reference proteome</keyword>
<sequence length="251" mass="28029">MSATLKDHPVVARFAETRSAAADRYGRNSQAVVFLLYEELLSMLTLLAAEQSSTLVRTRVEELVFDIQHRFDTGGVAAPARKVQRTVSTNPTVIEFDRPTFEKYYRRPLEAMDRRAVRIADRGQVLAALRLGASYLYVVDEDGELWIWPRPYRLLDVMFGWAQGRSTEATRVVHPMLVPDRLRAMAAGELVVVGSPERLFVVANLKSGHFRPSAECASGIRQAVERALDSRDSADIVVFTMPAPIQPAEGV</sequence>
<dbReference type="AlphaFoldDB" id="A0A7W3NRW6"/>
<dbReference type="RefSeq" id="WP_128791461.1">
    <property type="nucleotide sequence ID" value="NZ_BAAAHW010000013.1"/>
</dbReference>
<evidence type="ECO:0000313" key="2">
    <source>
        <dbReference type="Proteomes" id="UP000577386"/>
    </source>
</evidence>
<evidence type="ECO:0000313" key="1">
    <source>
        <dbReference type="EMBL" id="MBA9055646.1"/>
    </source>
</evidence>
<dbReference type="Proteomes" id="UP000577386">
    <property type="component" value="Unassembled WGS sequence"/>
</dbReference>
<accession>A0A7W3NRW6</accession>
<reference evidence="1 2" key="1">
    <citation type="submission" date="2020-08" db="EMBL/GenBank/DDBJ databases">
        <title>Sequencing the genomes of 1000 actinobacteria strains.</title>
        <authorList>
            <person name="Klenk H.-P."/>
        </authorList>
    </citation>
    <scope>NUCLEOTIDE SEQUENCE [LARGE SCALE GENOMIC DNA]</scope>
    <source>
        <strain evidence="1 2">DSM 41827</strain>
    </source>
</reference>
<dbReference type="GeneID" id="93976109"/>
<dbReference type="EMBL" id="JACJIJ010000002">
    <property type="protein sequence ID" value="MBA9055646.1"/>
    <property type="molecule type" value="Genomic_DNA"/>
</dbReference>
<gene>
    <name evidence="1" type="ORF">HDA42_004824</name>
</gene>
<name>A0A7W3NRW6_STRMR</name>